<evidence type="ECO:0000256" key="2">
    <source>
        <dbReference type="ARBA" id="ARBA00022475"/>
    </source>
</evidence>
<evidence type="ECO:0000313" key="7">
    <source>
        <dbReference type="EMBL" id="GAX87327.1"/>
    </source>
</evidence>
<dbReference type="OrthoDB" id="5298295at2"/>
<keyword evidence="8" id="KW-1185">Reference proteome</keyword>
<keyword evidence="2" id="KW-1003">Cell membrane</keyword>
<evidence type="ECO:0000256" key="4">
    <source>
        <dbReference type="ARBA" id="ARBA00022989"/>
    </source>
</evidence>
<protein>
    <submittedName>
        <fullName evidence="7">Hydrogenase-4 component E</fullName>
    </submittedName>
</protein>
<name>A0A292YB57_9BACT</name>
<sequence length="195" mass="22166">MVNILIGFFIAFLIIEAITTRLYALYFWYGINSLFLGLIALLIGLEINDKALLISGSLTIIIKALLIPVIMKYLTQKFDIPRKIIPKIPIYYQVIIIPIILVFTYYLITPIINNFEIHKNYIAISIAALFISMLITIEHKNIAAQIIGFLNIENSLFLLGISATEGMPMLVELGIFVDLLMLIIIINLLFRYQGE</sequence>
<dbReference type="GO" id="GO:0005886">
    <property type="term" value="C:plasma membrane"/>
    <property type="evidence" value="ECO:0007669"/>
    <property type="project" value="UniProtKB-SubCell"/>
</dbReference>
<keyword evidence="5 6" id="KW-0472">Membrane</keyword>
<evidence type="ECO:0000256" key="3">
    <source>
        <dbReference type="ARBA" id="ARBA00022692"/>
    </source>
</evidence>
<comment type="subcellular location">
    <subcellularLocation>
        <location evidence="1">Cell membrane</location>
        <topology evidence="1">Multi-pass membrane protein</topology>
    </subcellularLocation>
</comment>
<dbReference type="EMBL" id="BDME01000001">
    <property type="protein sequence ID" value="GAX87327.1"/>
    <property type="molecule type" value="Genomic_DNA"/>
</dbReference>
<feature type="transmembrane region" description="Helical" evidence="6">
    <location>
        <begin position="120"/>
        <end position="137"/>
    </location>
</feature>
<feature type="transmembrane region" description="Helical" evidence="6">
    <location>
        <begin position="27"/>
        <end position="45"/>
    </location>
</feature>
<gene>
    <name evidence="7" type="ORF">LNAT_P0622</name>
</gene>
<dbReference type="Proteomes" id="UP000217944">
    <property type="component" value="Unassembled WGS sequence"/>
</dbReference>
<feature type="transmembrane region" description="Helical" evidence="6">
    <location>
        <begin position="52"/>
        <end position="70"/>
    </location>
</feature>
<dbReference type="RefSeq" id="WP_096258472.1">
    <property type="nucleotide sequence ID" value="NZ_BDME01000001.1"/>
</dbReference>
<keyword evidence="3 6" id="KW-0812">Transmembrane</keyword>
<reference evidence="7 8" key="1">
    <citation type="journal article" date="2017" name="Syst. Appl. Microbiol.">
        <title>Lebetimonas natsushimae sp. nov., a novel strictly anaerobic, moderately thermophilic chemoautotroph isolated from a deep-sea hydrothermal vent polychaete nest in the Mid-Okinawa Trough.</title>
        <authorList>
            <person name="Nagata R."/>
            <person name="Takaki Y."/>
            <person name="Tame A."/>
            <person name="Nunoura T."/>
            <person name="Muto H."/>
            <person name="Mino S."/>
            <person name="Sawayama S."/>
            <person name="Takai K."/>
            <person name="Nakagawa S."/>
        </authorList>
    </citation>
    <scope>NUCLEOTIDE SEQUENCE [LARGE SCALE GENOMIC DNA]</scope>
    <source>
        <strain evidence="7 8">HS1857</strain>
    </source>
</reference>
<evidence type="ECO:0000256" key="1">
    <source>
        <dbReference type="ARBA" id="ARBA00004651"/>
    </source>
</evidence>
<evidence type="ECO:0000256" key="5">
    <source>
        <dbReference type="ARBA" id="ARBA00023136"/>
    </source>
</evidence>
<accession>A0A292YB57</accession>
<evidence type="ECO:0000313" key="8">
    <source>
        <dbReference type="Proteomes" id="UP000217944"/>
    </source>
</evidence>
<dbReference type="AlphaFoldDB" id="A0A292YB57"/>
<comment type="caution">
    <text evidence="7">The sequence shown here is derived from an EMBL/GenBank/DDBJ whole genome shotgun (WGS) entry which is preliminary data.</text>
</comment>
<evidence type="ECO:0000256" key="6">
    <source>
        <dbReference type="SAM" id="Phobius"/>
    </source>
</evidence>
<organism evidence="7 8">
    <name type="scientific">Lebetimonas natsushimae</name>
    <dbReference type="NCBI Taxonomy" id="1936991"/>
    <lineage>
        <taxon>Bacteria</taxon>
        <taxon>Pseudomonadati</taxon>
        <taxon>Campylobacterota</taxon>
        <taxon>Epsilonproteobacteria</taxon>
        <taxon>Nautiliales</taxon>
        <taxon>Nautiliaceae</taxon>
        <taxon>Lebetimonas</taxon>
    </lineage>
</organism>
<feature type="transmembrane region" description="Helical" evidence="6">
    <location>
        <begin position="170"/>
        <end position="190"/>
    </location>
</feature>
<feature type="transmembrane region" description="Helical" evidence="6">
    <location>
        <begin position="90"/>
        <end position="108"/>
    </location>
</feature>
<proteinExistence type="predicted"/>
<keyword evidence="4 6" id="KW-1133">Transmembrane helix</keyword>
<dbReference type="InterPro" id="IPR038730">
    <property type="entry name" value="HyfE-like"/>
</dbReference>
<dbReference type="PANTHER" id="PTHR38601">
    <property type="entry name" value="HYDROGENASE-4 COMPONENT E"/>
    <property type="match status" value="1"/>
</dbReference>
<dbReference type="PANTHER" id="PTHR38601:SF1">
    <property type="entry name" value="HYDROGENASE-4 COMPONENT E"/>
    <property type="match status" value="1"/>
</dbReference>